<comment type="caution">
    <text evidence="1">The sequence shown here is derived from an EMBL/GenBank/DDBJ whole genome shotgun (WGS) entry which is preliminary data.</text>
</comment>
<keyword evidence="2" id="KW-1185">Reference proteome</keyword>
<dbReference type="EMBL" id="CALNXK010000014">
    <property type="protein sequence ID" value="CAH3046194.1"/>
    <property type="molecule type" value="Genomic_DNA"/>
</dbReference>
<accession>A0ABN8NEZ7</accession>
<organism evidence="1 2">
    <name type="scientific">Porites lobata</name>
    <dbReference type="NCBI Taxonomy" id="104759"/>
    <lineage>
        <taxon>Eukaryota</taxon>
        <taxon>Metazoa</taxon>
        <taxon>Cnidaria</taxon>
        <taxon>Anthozoa</taxon>
        <taxon>Hexacorallia</taxon>
        <taxon>Scleractinia</taxon>
        <taxon>Fungiina</taxon>
        <taxon>Poritidae</taxon>
        <taxon>Porites</taxon>
    </lineage>
</organism>
<protein>
    <submittedName>
        <fullName evidence="1">Uncharacterized protein</fullName>
    </submittedName>
</protein>
<reference evidence="1 2" key="1">
    <citation type="submission" date="2022-05" db="EMBL/GenBank/DDBJ databases">
        <authorList>
            <consortium name="Genoscope - CEA"/>
            <person name="William W."/>
        </authorList>
    </citation>
    <scope>NUCLEOTIDE SEQUENCE [LARGE SCALE GENOMIC DNA]</scope>
</reference>
<name>A0ABN8NEZ7_9CNID</name>
<feature type="non-terminal residue" evidence="1">
    <location>
        <position position="191"/>
    </location>
</feature>
<gene>
    <name evidence="1" type="ORF">PLOB_00008421</name>
</gene>
<evidence type="ECO:0000313" key="2">
    <source>
        <dbReference type="Proteomes" id="UP001159405"/>
    </source>
</evidence>
<sequence>MSIVASDTSEKKSVAVLTRNCKCPINTGRLREDTINKIMHEELVSVGKTTTDTKEASHDIIATTLWEKIHVPKEQFKAYFLALKADKEYTRIFDTISKVDMSFRHPAPYFSTQARGNLSSQTLVFMTEKSTSFKPNIVTTNELQWTDIKGSVIVGAQGMGNNAHVPVADIALVLQGKSLADMSCLDFCDPN</sequence>
<dbReference type="Proteomes" id="UP001159405">
    <property type="component" value="Unassembled WGS sequence"/>
</dbReference>
<proteinExistence type="predicted"/>
<evidence type="ECO:0000313" key="1">
    <source>
        <dbReference type="EMBL" id="CAH3046194.1"/>
    </source>
</evidence>